<proteinExistence type="predicted"/>
<reference evidence="2 3" key="1">
    <citation type="submission" date="2017-03" db="EMBL/GenBank/DDBJ databases">
        <title>Genome Survey of Euroglyphus maynei.</title>
        <authorList>
            <person name="Arlian L.G."/>
            <person name="Morgan M.S."/>
            <person name="Rider S.D."/>
        </authorList>
    </citation>
    <scope>NUCLEOTIDE SEQUENCE [LARGE SCALE GENOMIC DNA]</scope>
    <source>
        <strain evidence="2">Arlian Lab</strain>
        <tissue evidence="2">Whole body</tissue>
    </source>
</reference>
<accession>A0A1Y3BFD8</accession>
<gene>
    <name evidence="2" type="ORF">BLA29_002931</name>
</gene>
<keyword evidence="3" id="KW-1185">Reference proteome</keyword>
<evidence type="ECO:0000313" key="2">
    <source>
        <dbReference type="EMBL" id="OTF78907.1"/>
    </source>
</evidence>
<feature type="non-terminal residue" evidence="2">
    <location>
        <position position="364"/>
    </location>
</feature>
<name>A0A1Y3BFD8_EURMA</name>
<comment type="caution">
    <text evidence="2">The sequence shown here is derived from an EMBL/GenBank/DDBJ whole genome shotgun (WGS) entry which is preliminary data.</text>
</comment>
<feature type="compositionally biased region" description="Low complexity" evidence="1">
    <location>
        <begin position="193"/>
        <end position="211"/>
    </location>
</feature>
<dbReference type="AlphaFoldDB" id="A0A1Y3BFD8"/>
<feature type="region of interest" description="Disordered" evidence="1">
    <location>
        <begin position="193"/>
        <end position="228"/>
    </location>
</feature>
<evidence type="ECO:0000256" key="1">
    <source>
        <dbReference type="SAM" id="MobiDB-lite"/>
    </source>
</evidence>
<protein>
    <submittedName>
        <fullName evidence="2">Uncharacterized protein</fullName>
    </submittedName>
</protein>
<sequence>MTNISSTPTTISSISGIIGSSAIATSISSNTLVATTPTFLNSAGIIPLTSLATTGGVQGLIFAGSQLTTNATSNVQSIRHPSTSTTAFVSAPQFQLGQRPMTVLPQPFILPGGLQLSNGSNNPNAQQFVFARPSLSSLTAQHHPSAGTQLLQIIQTSQGPQLITSTSPLQTFATSNNVQTINVQQQQTSTILTTPTTSATTSKNSKGSNKQILPKPNSAKNSKTTHHQNSQNIKFIQTPAAVGGGATNPGATQFLLGGSHTTGNVVNNHQPQVIAGPNGTFFLSNNIVQTNAGPTQFATQPQLIFPNQQLLALRPSGSGSLAGQTFLVNPNALTAANNINNNSNDQVTLNQLTIPHSSPSIINT</sequence>
<evidence type="ECO:0000313" key="3">
    <source>
        <dbReference type="Proteomes" id="UP000194236"/>
    </source>
</evidence>
<organism evidence="2 3">
    <name type="scientific">Euroglyphus maynei</name>
    <name type="common">Mayne's house dust mite</name>
    <dbReference type="NCBI Taxonomy" id="6958"/>
    <lineage>
        <taxon>Eukaryota</taxon>
        <taxon>Metazoa</taxon>
        <taxon>Ecdysozoa</taxon>
        <taxon>Arthropoda</taxon>
        <taxon>Chelicerata</taxon>
        <taxon>Arachnida</taxon>
        <taxon>Acari</taxon>
        <taxon>Acariformes</taxon>
        <taxon>Sarcoptiformes</taxon>
        <taxon>Astigmata</taxon>
        <taxon>Psoroptidia</taxon>
        <taxon>Analgoidea</taxon>
        <taxon>Pyroglyphidae</taxon>
        <taxon>Pyroglyphinae</taxon>
        <taxon>Euroglyphus</taxon>
    </lineage>
</organism>
<feature type="compositionally biased region" description="Polar residues" evidence="1">
    <location>
        <begin position="218"/>
        <end position="228"/>
    </location>
</feature>
<dbReference type="Proteomes" id="UP000194236">
    <property type="component" value="Unassembled WGS sequence"/>
</dbReference>
<dbReference type="EMBL" id="MUJZ01025734">
    <property type="protein sequence ID" value="OTF78907.1"/>
    <property type="molecule type" value="Genomic_DNA"/>
</dbReference>